<dbReference type="SUPFAM" id="SSF53098">
    <property type="entry name" value="Ribonuclease H-like"/>
    <property type="match status" value="1"/>
</dbReference>
<evidence type="ECO:0000256" key="7">
    <source>
        <dbReference type="ARBA" id="ARBA00023242"/>
    </source>
</evidence>
<accession>A0A2T9Z4W5</accession>
<evidence type="ECO:0000256" key="2">
    <source>
        <dbReference type="ARBA" id="ARBA00022552"/>
    </source>
</evidence>
<dbReference type="SMART" id="SM00341">
    <property type="entry name" value="HRDC"/>
    <property type="match status" value="1"/>
</dbReference>
<dbReference type="GO" id="GO:0000166">
    <property type="term" value="F:nucleotide binding"/>
    <property type="evidence" value="ECO:0007669"/>
    <property type="project" value="InterPro"/>
</dbReference>
<dbReference type="Gene3D" id="1.10.150.80">
    <property type="entry name" value="HRDC domain"/>
    <property type="match status" value="1"/>
</dbReference>
<dbReference type="GO" id="GO:0005730">
    <property type="term" value="C:nucleolus"/>
    <property type="evidence" value="ECO:0007669"/>
    <property type="project" value="TreeGrafter"/>
</dbReference>
<dbReference type="PROSITE" id="PS50967">
    <property type="entry name" value="HRDC"/>
    <property type="match status" value="1"/>
</dbReference>
<comment type="subcellular location">
    <subcellularLocation>
        <location evidence="1">Nucleus</location>
    </subcellularLocation>
</comment>
<reference evidence="11 12" key="1">
    <citation type="journal article" date="2018" name="MBio">
        <title>Comparative Genomics Reveals the Core Gene Toolbox for the Fungus-Insect Symbiosis.</title>
        <authorList>
            <person name="Wang Y."/>
            <person name="Stata M."/>
            <person name="Wang W."/>
            <person name="Stajich J.E."/>
            <person name="White M.M."/>
            <person name="Moncalvo J.M."/>
        </authorList>
    </citation>
    <scope>NUCLEOTIDE SEQUENCE [LARGE SCALE GENOMIC DNA]</scope>
    <source>
        <strain evidence="11 12">AUS-77-4</strain>
    </source>
</reference>
<dbReference type="InterPro" id="IPR010997">
    <property type="entry name" value="HRDC-like_sf"/>
</dbReference>
<feature type="region of interest" description="Disordered" evidence="9">
    <location>
        <begin position="822"/>
        <end position="918"/>
    </location>
</feature>
<keyword evidence="2" id="KW-0698">rRNA processing</keyword>
<dbReference type="EMBL" id="MBFT01000027">
    <property type="protein sequence ID" value="PVU99609.1"/>
    <property type="molecule type" value="Genomic_DNA"/>
</dbReference>
<dbReference type="Pfam" id="PF08066">
    <property type="entry name" value="PMC2NT"/>
    <property type="match status" value="2"/>
</dbReference>
<feature type="compositionally biased region" description="Basic and acidic residues" evidence="9">
    <location>
        <begin position="837"/>
        <end position="846"/>
    </location>
</feature>
<evidence type="ECO:0000256" key="3">
    <source>
        <dbReference type="ARBA" id="ARBA00022722"/>
    </source>
</evidence>
<dbReference type="SMART" id="SM00474">
    <property type="entry name" value="35EXOc"/>
    <property type="match status" value="1"/>
</dbReference>
<dbReference type="STRING" id="61424.A0A2T9Z4W5"/>
<feature type="compositionally biased region" description="Polar residues" evidence="9">
    <location>
        <begin position="908"/>
        <end position="918"/>
    </location>
</feature>
<sequence length="918" mass="104083">MIDGKSVEEYIQGAFSNLVTATKRANQLDIKDLKFYSTLNPDFGESLENTISKTKNLINGLYSNNKSSYIRSSNKKRSVDSILKSSSATSSKENQNNIIENLDDILLLVKNSSSDSTPNKNTFTCVEGQGYKDISEVTDNILERIDINLDGLTTNKKSVLDQSEPIVTIYKKKSDESSTTNEDNQYKVIHAKQIPRPQLKFKDEIDNSNSTNFTWKIKEKPHAKVPLNYGLPGNEIKNVNISKHLEELGLSRSGSNTPTNRSNTGSPVLNFENFENSPNDMAPLPHPYEFEIKTYEPPSRIFKTREVRNPMEWGSDDNFTYVDTPQKLDQMISEIKKLTGNDGDIAIDLEHHNYRSFMGFTCLIQLSTRFKDYIIDAIEIRSEIYKLNKITADPDRVKVFHGADSDIEWLQRDFGVYVVGLFDTYHASKRLGMQKRSLLYLLETIAKVSSDKKYQLADWRIRPLTKEMLNYARSDTHYLLMIFDTLINELAKHKNGINDVIKNSQRTSLKVFVKDYYDAAYGKGSNGWSNLLAKYNSFLSKRQLEVFKAVHAWRDQAARMHDESVRYVLPNHMLFVIANKLPDSVSKLISICTPTPPLVRLYANDIISIIQDSILHIQSDEENDISINNPNTNSESVNSHQIIDYSSTKNNSIINSIYPCGRFSENLIFDRKDINILVKIWSKSYSNLLVDQEGLEEPEETLNDETNKMESFSNNKSCLFNDDLETTIIQNNKIKELVEDISKVSGQFYGIGTSVGKFVSGPTNTGDDGEQTQQSLNESTFKLEDSEPIKEKVQPSTEEISTKAEDISKVESETIVISQIVEQNKNAKNKGKKRKQPHDSSLKKETQPVVPIANNDVGMKQEGNRFDGDGKPFDPYNNVAIEAPSFPRDNKRGRGGGQSKRGARKPNGNRSMTFKNKN</sequence>
<evidence type="ECO:0000256" key="5">
    <source>
        <dbReference type="ARBA" id="ARBA00022835"/>
    </source>
</evidence>
<dbReference type="GO" id="GO:0071035">
    <property type="term" value="P:nuclear polyadenylation-dependent rRNA catabolic process"/>
    <property type="evidence" value="ECO:0007669"/>
    <property type="project" value="TreeGrafter"/>
</dbReference>
<evidence type="ECO:0000256" key="9">
    <source>
        <dbReference type="SAM" id="MobiDB-lite"/>
    </source>
</evidence>
<dbReference type="PANTHER" id="PTHR12124">
    <property type="entry name" value="POLYMYOSITIS/SCLERODERMA AUTOANTIGEN-RELATED"/>
    <property type="match status" value="1"/>
</dbReference>
<feature type="domain" description="HRDC" evidence="10">
    <location>
        <begin position="540"/>
        <end position="620"/>
    </location>
</feature>
<evidence type="ECO:0000313" key="11">
    <source>
        <dbReference type="EMBL" id="PVU99609.1"/>
    </source>
</evidence>
<feature type="compositionally biased region" description="Basic residues" evidence="9">
    <location>
        <begin position="827"/>
        <end position="836"/>
    </location>
</feature>
<evidence type="ECO:0000259" key="10">
    <source>
        <dbReference type="PROSITE" id="PS50967"/>
    </source>
</evidence>
<comment type="similarity">
    <text evidence="8">Belongs to the exosome component 10/RRP6 family.</text>
</comment>
<feature type="compositionally biased region" description="Basic and acidic residues" evidence="9">
    <location>
        <begin position="783"/>
        <end position="793"/>
    </location>
</feature>
<feature type="region of interest" description="Disordered" evidence="9">
    <location>
        <begin position="783"/>
        <end position="807"/>
    </location>
</feature>
<keyword evidence="4" id="KW-0378">Hydrolase</keyword>
<dbReference type="GO" id="GO:0003727">
    <property type="term" value="F:single-stranded RNA binding"/>
    <property type="evidence" value="ECO:0007669"/>
    <property type="project" value="TreeGrafter"/>
</dbReference>
<evidence type="ECO:0000256" key="6">
    <source>
        <dbReference type="ARBA" id="ARBA00022839"/>
    </source>
</evidence>
<organism evidence="11 12">
    <name type="scientific">Furculomyces boomerangus</name>
    <dbReference type="NCBI Taxonomy" id="61424"/>
    <lineage>
        <taxon>Eukaryota</taxon>
        <taxon>Fungi</taxon>
        <taxon>Fungi incertae sedis</taxon>
        <taxon>Zoopagomycota</taxon>
        <taxon>Kickxellomycotina</taxon>
        <taxon>Harpellomycetes</taxon>
        <taxon>Harpellales</taxon>
        <taxon>Harpellaceae</taxon>
        <taxon>Furculomyces</taxon>
    </lineage>
</organism>
<dbReference type="OrthoDB" id="2250022at2759"/>
<dbReference type="Gene3D" id="3.30.420.10">
    <property type="entry name" value="Ribonuclease H-like superfamily/Ribonuclease H"/>
    <property type="match status" value="1"/>
</dbReference>
<evidence type="ECO:0000256" key="8">
    <source>
        <dbReference type="ARBA" id="ARBA00043957"/>
    </source>
</evidence>
<dbReference type="InterPro" id="IPR049559">
    <property type="entry name" value="Rrp6p-like_exo"/>
</dbReference>
<protein>
    <recommendedName>
        <fullName evidence="10">HRDC domain-containing protein</fullName>
    </recommendedName>
</protein>
<keyword evidence="12" id="KW-1185">Reference proteome</keyword>
<dbReference type="Pfam" id="PF01612">
    <property type="entry name" value="DNA_pol_A_exo1"/>
    <property type="match status" value="1"/>
</dbReference>
<dbReference type="Pfam" id="PF00570">
    <property type="entry name" value="HRDC"/>
    <property type="match status" value="1"/>
</dbReference>
<feature type="compositionally biased region" description="Basic and acidic residues" evidence="9">
    <location>
        <begin position="862"/>
        <end position="872"/>
    </location>
</feature>
<dbReference type="InterPro" id="IPR012588">
    <property type="entry name" value="Exosome-assoc_fac_Rrp6_N"/>
</dbReference>
<dbReference type="PANTHER" id="PTHR12124:SF47">
    <property type="entry name" value="EXOSOME COMPONENT 10"/>
    <property type="match status" value="1"/>
</dbReference>
<evidence type="ECO:0000256" key="4">
    <source>
        <dbReference type="ARBA" id="ARBA00022801"/>
    </source>
</evidence>
<proteinExistence type="inferred from homology"/>
<name>A0A2T9Z4W5_9FUNG</name>
<dbReference type="GO" id="GO:0071037">
    <property type="term" value="P:nuclear polyadenylation-dependent snRNA catabolic process"/>
    <property type="evidence" value="ECO:0007669"/>
    <property type="project" value="TreeGrafter"/>
</dbReference>
<dbReference type="InterPro" id="IPR002121">
    <property type="entry name" value="HRDC_dom"/>
</dbReference>
<dbReference type="InterPro" id="IPR045092">
    <property type="entry name" value="Rrp6-like"/>
</dbReference>
<gene>
    <name evidence="11" type="ORF">BB559_000569</name>
</gene>
<dbReference type="GO" id="GO:0000175">
    <property type="term" value="F:3'-5'-RNA exonuclease activity"/>
    <property type="evidence" value="ECO:0007669"/>
    <property type="project" value="InterPro"/>
</dbReference>
<evidence type="ECO:0000256" key="1">
    <source>
        <dbReference type="ARBA" id="ARBA00004123"/>
    </source>
</evidence>
<dbReference type="InterPro" id="IPR012337">
    <property type="entry name" value="RNaseH-like_sf"/>
</dbReference>
<dbReference type="GO" id="GO:0000467">
    <property type="term" value="P:exonucleolytic trimming to generate mature 3'-end of 5.8S rRNA from tricistronic rRNA transcript (SSU-rRNA, 5.8S rRNA, LSU-rRNA)"/>
    <property type="evidence" value="ECO:0007669"/>
    <property type="project" value="InterPro"/>
</dbReference>
<dbReference type="InterPro" id="IPR044876">
    <property type="entry name" value="HRDC_dom_sf"/>
</dbReference>
<dbReference type="InterPro" id="IPR002562">
    <property type="entry name" value="3'-5'_exonuclease_dom"/>
</dbReference>
<keyword evidence="3" id="KW-0540">Nuclease</keyword>
<keyword evidence="5" id="KW-0271">Exosome</keyword>
<dbReference type="FunFam" id="1.10.150.80:FF:000001">
    <property type="entry name" value="Putative exosome component 10"/>
    <property type="match status" value="1"/>
</dbReference>
<dbReference type="AlphaFoldDB" id="A0A2T9Z4W5"/>
<dbReference type="Proteomes" id="UP000245699">
    <property type="component" value="Unassembled WGS sequence"/>
</dbReference>
<dbReference type="GO" id="GO:0000176">
    <property type="term" value="C:nuclear exosome (RNase complex)"/>
    <property type="evidence" value="ECO:0007669"/>
    <property type="project" value="InterPro"/>
</dbReference>
<dbReference type="CDD" id="cd06147">
    <property type="entry name" value="Rrp6p_like_exo"/>
    <property type="match status" value="1"/>
</dbReference>
<dbReference type="InterPro" id="IPR036397">
    <property type="entry name" value="RNaseH_sf"/>
</dbReference>
<evidence type="ECO:0000313" key="12">
    <source>
        <dbReference type="Proteomes" id="UP000245699"/>
    </source>
</evidence>
<dbReference type="GO" id="GO:0071036">
    <property type="term" value="P:nuclear polyadenylation-dependent snoRNA catabolic process"/>
    <property type="evidence" value="ECO:0007669"/>
    <property type="project" value="TreeGrafter"/>
</dbReference>
<dbReference type="GO" id="GO:0071039">
    <property type="term" value="P:nuclear polyadenylation-dependent CUT catabolic process"/>
    <property type="evidence" value="ECO:0007669"/>
    <property type="project" value="TreeGrafter"/>
</dbReference>
<comment type="caution">
    <text evidence="11">The sequence shown here is derived from an EMBL/GenBank/DDBJ whole genome shotgun (WGS) entry which is preliminary data.</text>
</comment>
<dbReference type="GO" id="GO:0071044">
    <property type="term" value="P:histone mRNA catabolic process"/>
    <property type="evidence" value="ECO:0007669"/>
    <property type="project" value="TreeGrafter"/>
</dbReference>
<dbReference type="GO" id="GO:0071038">
    <property type="term" value="P:TRAMP-dependent tRNA surveillance pathway"/>
    <property type="evidence" value="ECO:0007669"/>
    <property type="project" value="TreeGrafter"/>
</dbReference>
<dbReference type="SUPFAM" id="SSF47819">
    <property type="entry name" value="HRDC-like"/>
    <property type="match status" value="1"/>
</dbReference>
<dbReference type="GO" id="GO:0071040">
    <property type="term" value="P:nuclear polyadenylation-dependent antisense transcript catabolic process"/>
    <property type="evidence" value="ECO:0007669"/>
    <property type="project" value="TreeGrafter"/>
</dbReference>
<keyword evidence="7" id="KW-0539">Nucleus</keyword>
<keyword evidence="6" id="KW-0269">Exonuclease</keyword>
<dbReference type="GO" id="GO:0071051">
    <property type="term" value="P:poly(A)-dependent snoRNA 3'-end processing"/>
    <property type="evidence" value="ECO:0007669"/>
    <property type="project" value="TreeGrafter"/>
</dbReference>